<feature type="region of interest" description="Disordered" evidence="1">
    <location>
        <begin position="410"/>
        <end position="444"/>
    </location>
</feature>
<evidence type="ECO:0000313" key="2">
    <source>
        <dbReference type="EMBL" id="CAI3981094.1"/>
    </source>
</evidence>
<dbReference type="EMBL" id="CAMXCT030000610">
    <property type="protein sequence ID" value="CAL4768406.1"/>
    <property type="molecule type" value="Genomic_DNA"/>
</dbReference>
<dbReference type="EMBL" id="CAMXCT020000610">
    <property type="protein sequence ID" value="CAL1134469.1"/>
    <property type="molecule type" value="Genomic_DNA"/>
</dbReference>
<dbReference type="Gene3D" id="2.60.120.620">
    <property type="entry name" value="q2cbj1_9rhob like domain"/>
    <property type="match status" value="1"/>
</dbReference>
<dbReference type="EMBL" id="CAMXCT010000610">
    <property type="protein sequence ID" value="CAI3981094.1"/>
    <property type="molecule type" value="Genomic_DNA"/>
</dbReference>
<evidence type="ECO:0000313" key="5">
    <source>
        <dbReference type="Proteomes" id="UP001152797"/>
    </source>
</evidence>
<dbReference type="Proteomes" id="UP001152797">
    <property type="component" value="Unassembled WGS sequence"/>
</dbReference>
<evidence type="ECO:0000256" key="1">
    <source>
        <dbReference type="SAM" id="MobiDB-lite"/>
    </source>
</evidence>
<keyword evidence="4" id="KW-0223">Dioxygenase</keyword>
<evidence type="ECO:0000313" key="4">
    <source>
        <dbReference type="EMBL" id="CAL4768406.1"/>
    </source>
</evidence>
<protein>
    <submittedName>
        <fullName evidence="4">Phytanoyl-CoA dioxygenase</fullName>
    </submittedName>
</protein>
<dbReference type="OrthoDB" id="435155at2759"/>
<organism evidence="2">
    <name type="scientific">Cladocopium goreaui</name>
    <dbReference type="NCBI Taxonomy" id="2562237"/>
    <lineage>
        <taxon>Eukaryota</taxon>
        <taxon>Sar</taxon>
        <taxon>Alveolata</taxon>
        <taxon>Dinophyceae</taxon>
        <taxon>Suessiales</taxon>
        <taxon>Symbiodiniaceae</taxon>
        <taxon>Cladocopium</taxon>
    </lineage>
</organism>
<dbReference type="AlphaFoldDB" id="A0A9P1FKZ1"/>
<reference evidence="2" key="1">
    <citation type="submission" date="2022-10" db="EMBL/GenBank/DDBJ databases">
        <authorList>
            <person name="Chen Y."/>
            <person name="Dougan E. K."/>
            <person name="Chan C."/>
            <person name="Rhodes N."/>
            <person name="Thang M."/>
        </authorList>
    </citation>
    <scope>NUCLEOTIDE SEQUENCE</scope>
</reference>
<evidence type="ECO:0000313" key="3">
    <source>
        <dbReference type="EMBL" id="CAL1134469.1"/>
    </source>
</evidence>
<sequence length="444" mass="49607">MGEAEDRLFPETLKVQGAEERALNQKYKRVLADELKSFPKVLQKMRGCERWAYLGEEEIEGCKPYLWQQNGEWKLSVMGETSSLYVCPDVSIRFGRWSRHGLQDWMRYDTGELFPDLKLIYGGDGINTDGADDELDYGAGGPEIAIYPGGSLLSPSDMEELYDKGYTVLAPTGAFGEAVRNAFRLSQMLVAGMANMLLGHQNSWVEPYLDSSSLGCGNVRIKLAKAEPFQEILSMLLPLVKQLLQEDVEIPNCVQLAILPPDGDPAEKDYLGRADSRGKFSYHVDGRGNLQNNIGVLLGIALSAPPADTKCWGAFTCHPASHRNKELHNQYTAQYLGVIPKLDLGESVPVLLQQGEIMVAHPLLAHRRSQNWSGNTRYNLYFRLRPKSAAQNPGWQDRVLDDPFSIWPGLTWSKQSQRGEAGKRASGGRGQPKRKLRRRNGALR</sequence>
<dbReference type="SUPFAM" id="SSF51197">
    <property type="entry name" value="Clavaminate synthase-like"/>
    <property type="match status" value="1"/>
</dbReference>
<feature type="compositionally biased region" description="Basic residues" evidence="1">
    <location>
        <begin position="431"/>
        <end position="444"/>
    </location>
</feature>
<name>A0A9P1FKZ1_9DINO</name>
<keyword evidence="5" id="KW-1185">Reference proteome</keyword>
<accession>A0A9P1FKZ1</accession>
<gene>
    <name evidence="2" type="ORF">C1SCF055_LOCUS8916</name>
</gene>
<keyword evidence="4" id="KW-0560">Oxidoreductase</keyword>
<proteinExistence type="predicted"/>
<reference evidence="3" key="2">
    <citation type="submission" date="2024-04" db="EMBL/GenBank/DDBJ databases">
        <authorList>
            <person name="Chen Y."/>
            <person name="Shah S."/>
            <person name="Dougan E. K."/>
            <person name="Thang M."/>
            <person name="Chan C."/>
        </authorList>
    </citation>
    <scope>NUCLEOTIDE SEQUENCE [LARGE SCALE GENOMIC DNA]</scope>
</reference>
<dbReference type="GO" id="GO:0051213">
    <property type="term" value="F:dioxygenase activity"/>
    <property type="evidence" value="ECO:0007669"/>
    <property type="project" value="UniProtKB-KW"/>
</dbReference>
<comment type="caution">
    <text evidence="2">The sequence shown here is derived from an EMBL/GenBank/DDBJ whole genome shotgun (WGS) entry which is preliminary data.</text>
</comment>